<dbReference type="InterPro" id="IPR011324">
    <property type="entry name" value="Cytotoxic_necrot_fac-like_cat"/>
</dbReference>
<reference evidence="10 11" key="1">
    <citation type="submission" date="2020-08" db="EMBL/GenBank/DDBJ databases">
        <title>Bridging the membrane lipid divide: bacteria of the FCB group superphylum have the potential to synthesize archaeal ether lipids.</title>
        <authorList>
            <person name="Villanueva L."/>
            <person name="Von Meijenfeldt F.A.B."/>
            <person name="Westbye A.B."/>
            <person name="Yadav S."/>
            <person name="Hopmans E.C."/>
            <person name="Dutilh B.E."/>
            <person name="Sinninghe Damste J.S."/>
        </authorList>
    </citation>
    <scope>NUCLEOTIDE SEQUENCE [LARGE SCALE GENOMIC DNA]</scope>
    <source>
        <strain evidence="10">NIOZ-UU27</strain>
    </source>
</reference>
<evidence type="ECO:0000313" key="11">
    <source>
        <dbReference type="Proteomes" id="UP000650524"/>
    </source>
</evidence>
<comment type="similarity">
    <text evidence="2">Belongs to the purine nucleoside phosphorylase YfiH/LACC1 family.</text>
</comment>
<dbReference type="PANTHER" id="PTHR30616">
    <property type="entry name" value="UNCHARACTERIZED PROTEIN YFIH"/>
    <property type="match status" value="1"/>
</dbReference>
<dbReference type="InterPro" id="IPR038371">
    <property type="entry name" value="Cu_polyphenol_OxRdtase_sf"/>
</dbReference>
<comment type="catalytic activity">
    <reaction evidence="9">
        <text>S-methyl-5'-thioadenosine + phosphate = 5-(methylsulfanyl)-alpha-D-ribose 1-phosphate + adenine</text>
        <dbReference type="Rhea" id="RHEA:11852"/>
        <dbReference type="ChEBI" id="CHEBI:16708"/>
        <dbReference type="ChEBI" id="CHEBI:17509"/>
        <dbReference type="ChEBI" id="CHEBI:43474"/>
        <dbReference type="ChEBI" id="CHEBI:58533"/>
        <dbReference type="EC" id="2.4.2.28"/>
    </reaction>
    <physiologicalReaction direction="left-to-right" evidence="9">
        <dbReference type="Rhea" id="RHEA:11853"/>
    </physiologicalReaction>
</comment>
<evidence type="ECO:0000256" key="5">
    <source>
        <dbReference type="ARBA" id="ARBA00022801"/>
    </source>
</evidence>
<dbReference type="PANTHER" id="PTHR30616:SF2">
    <property type="entry name" value="PURINE NUCLEOSIDE PHOSPHORYLASE LACC1"/>
    <property type="match status" value="1"/>
</dbReference>
<evidence type="ECO:0000256" key="2">
    <source>
        <dbReference type="ARBA" id="ARBA00007353"/>
    </source>
</evidence>
<comment type="catalytic activity">
    <reaction evidence="1">
        <text>inosine + phosphate = alpha-D-ribose 1-phosphate + hypoxanthine</text>
        <dbReference type="Rhea" id="RHEA:27646"/>
        <dbReference type="ChEBI" id="CHEBI:17368"/>
        <dbReference type="ChEBI" id="CHEBI:17596"/>
        <dbReference type="ChEBI" id="CHEBI:43474"/>
        <dbReference type="ChEBI" id="CHEBI:57720"/>
        <dbReference type="EC" id="2.4.2.1"/>
    </reaction>
    <physiologicalReaction direction="left-to-right" evidence="1">
        <dbReference type="Rhea" id="RHEA:27647"/>
    </physiologicalReaction>
</comment>
<dbReference type="Gene3D" id="3.60.140.10">
    <property type="entry name" value="CNF1/YfiH-like putative cysteine hydrolases"/>
    <property type="match status" value="1"/>
</dbReference>
<protein>
    <submittedName>
        <fullName evidence="10">Laccase domain-containing protein</fullName>
    </submittedName>
</protein>
<dbReference type="GO" id="GO:0016787">
    <property type="term" value="F:hydrolase activity"/>
    <property type="evidence" value="ECO:0007669"/>
    <property type="project" value="UniProtKB-KW"/>
</dbReference>
<keyword evidence="6" id="KW-0862">Zinc</keyword>
<keyword evidence="4" id="KW-0479">Metal-binding</keyword>
<proteinExistence type="inferred from homology"/>
<gene>
    <name evidence="10" type="ORF">H8E19_14110</name>
</gene>
<sequence>MILSLSTGVPDQSGLLWTREPPAYFRYLTLSRYPKLVHATFTREGGVSSAPYDFLNTSYDVGDLPRHVTSNLAIIKNTLGANHLIFMNQSHGNGVFVFREEHMDSKVEPQPVDAVITDISNVAILVKQADCQGIIIFDPEKKVLANVHCGWRGNVKDILGNVVIRMKHDFGCRGHDLMAAIGPSLGPCCAEFVGYENIFPDSFDEFMIRENYFNLWAISERQLVNAGLRQENIETSNICTRCRTDLFYSYRGEGETGRFGTVIMLK</sequence>
<dbReference type="Proteomes" id="UP000650524">
    <property type="component" value="Unassembled WGS sequence"/>
</dbReference>
<keyword evidence="3" id="KW-0808">Transferase</keyword>
<evidence type="ECO:0000256" key="1">
    <source>
        <dbReference type="ARBA" id="ARBA00000553"/>
    </source>
</evidence>
<dbReference type="GO" id="GO:0017061">
    <property type="term" value="F:S-methyl-5-thioadenosine phosphorylase activity"/>
    <property type="evidence" value="ECO:0007669"/>
    <property type="project" value="UniProtKB-EC"/>
</dbReference>
<dbReference type="EMBL" id="JACNJD010000287">
    <property type="protein sequence ID" value="MBC8178535.1"/>
    <property type="molecule type" value="Genomic_DNA"/>
</dbReference>
<evidence type="ECO:0000256" key="3">
    <source>
        <dbReference type="ARBA" id="ARBA00022679"/>
    </source>
</evidence>
<dbReference type="Pfam" id="PF02578">
    <property type="entry name" value="Cu-oxidase_4"/>
    <property type="match status" value="1"/>
</dbReference>
<evidence type="ECO:0000256" key="9">
    <source>
        <dbReference type="ARBA" id="ARBA00049893"/>
    </source>
</evidence>
<dbReference type="AlphaFoldDB" id="A0A8J6T425"/>
<evidence type="ECO:0000256" key="7">
    <source>
        <dbReference type="ARBA" id="ARBA00047989"/>
    </source>
</evidence>
<dbReference type="GO" id="GO:0005507">
    <property type="term" value="F:copper ion binding"/>
    <property type="evidence" value="ECO:0007669"/>
    <property type="project" value="TreeGrafter"/>
</dbReference>
<keyword evidence="5" id="KW-0378">Hydrolase</keyword>
<organism evidence="10 11">
    <name type="scientific">Candidatus Desulfacyla euxinica</name>
    <dbReference type="NCBI Taxonomy" id="2841693"/>
    <lineage>
        <taxon>Bacteria</taxon>
        <taxon>Deltaproteobacteria</taxon>
        <taxon>Candidatus Desulfacyla</taxon>
    </lineage>
</organism>
<dbReference type="CDD" id="cd16833">
    <property type="entry name" value="YfiH"/>
    <property type="match status" value="1"/>
</dbReference>
<evidence type="ECO:0000256" key="8">
    <source>
        <dbReference type="ARBA" id="ARBA00048968"/>
    </source>
</evidence>
<evidence type="ECO:0000256" key="4">
    <source>
        <dbReference type="ARBA" id="ARBA00022723"/>
    </source>
</evidence>
<dbReference type="SUPFAM" id="SSF64438">
    <property type="entry name" value="CNF1/YfiH-like putative cysteine hydrolases"/>
    <property type="match status" value="1"/>
</dbReference>
<name>A0A8J6T425_9DELT</name>
<comment type="catalytic activity">
    <reaction evidence="8">
        <text>adenosine + phosphate = alpha-D-ribose 1-phosphate + adenine</text>
        <dbReference type="Rhea" id="RHEA:27642"/>
        <dbReference type="ChEBI" id="CHEBI:16335"/>
        <dbReference type="ChEBI" id="CHEBI:16708"/>
        <dbReference type="ChEBI" id="CHEBI:43474"/>
        <dbReference type="ChEBI" id="CHEBI:57720"/>
        <dbReference type="EC" id="2.4.2.1"/>
    </reaction>
    <physiologicalReaction direction="left-to-right" evidence="8">
        <dbReference type="Rhea" id="RHEA:27643"/>
    </physiologicalReaction>
</comment>
<evidence type="ECO:0000256" key="6">
    <source>
        <dbReference type="ARBA" id="ARBA00022833"/>
    </source>
</evidence>
<evidence type="ECO:0000313" key="10">
    <source>
        <dbReference type="EMBL" id="MBC8178535.1"/>
    </source>
</evidence>
<accession>A0A8J6T425</accession>
<comment type="caution">
    <text evidence="10">The sequence shown here is derived from an EMBL/GenBank/DDBJ whole genome shotgun (WGS) entry which is preliminary data.</text>
</comment>
<dbReference type="InterPro" id="IPR003730">
    <property type="entry name" value="Cu_polyphenol_OxRdtase"/>
</dbReference>
<comment type="catalytic activity">
    <reaction evidence="7">
        <text>adenosine + H2O + H(+) = inosine + NH4(+)</text>
        <dbReference type="Rhea" id="RHEA:24408"/>
        <dbReference type="ChEBI" id="CHEBI:15377"/>
        <dbReference type="ChEBI" id="CHEBI:15378"/>
        <dbReference type="ChEBI" id="CHEBI:16335"/>
        <dbReference type="ChEBI" id="CHEBI:17596"/>
        <dbReference type="ChEBI" id="CHEBI:28938"/>
        <dbReference type="EC" id="3.5.4.4"/>
    </reaction>
    <physiologicalReaction direction="left-to-right" evidence="7">
        <dbReference type="Rhea" id="RHEA:24409"/>
    </physiologicalReaction>
</comment>